<name>A0A8J6I0F1_9FIRM</name>
<evidence type="ECO:0000256" key="3">
    <source>
        <dbReference type="ARBA" id="ARBA00022448"/>
    </source>
</evidence>
<dbReference type="AlphaFoldDB" id="A0A8J6I0F1"/>
<dbReference type="GO" id="GO:0005886">
    <property type="term" value="C:plasma membrane"/>
    <property type="evidence" value="ECO:0007669"/>
    <property type="project" value="TreeGrafter"/>
</dbReference>
<keyword evidence="4 7" id="KW-0812">Transmembrane</keyword>
<comment type="similarity">
    <text evidence="2">Belongs to the nucleobase:cation symporter-2 (NCS2) (TC 2.A.40) family.</text>
</comment>
<keyword evidence="3" id="KW-0813">Transport</keyword>
<feature type="transmembrane region" description="Helical" evidence="7">
    <location>
        <begin position="403"/>
        <end position="424"/>
    </location>
</feature>
<evidence type="ECO:0000256" key="1">
    <source>
        <dbReference type="ARBA" id="ARBA00004141"/>
    </source>
</evidence>
<dbReference type="RefSeq" id="WP_181339782.1">
    <property type="nucleotide sequence ID" value="NZ_JAAKDE010000013.1"/>
</dbReference>
<keyword evidence="9" id="KW-1185">Reference proteome</keyword>
<evidence type="ECO:0000256" key="4">
    <source>
        <dbReference type="ARBA" id="ARBA00022692"/>
    </source>
</evidence>
<feature type="transmembrane region" description="Helical" evidence="7">
    <location>
        <begin position="101"/>
        <end position="120"/>
    </location>
</feature>
<organism evidence="8 9">
    <name type="scientific">Capillibacterium thermochitinicola</name>
    <dbReference type="NCBI Taxonomy" id="2699427"/>
    <lineage>
        <taxon>Bacteria</taxon>
        <taxon>Bacillati</taxon>
        <taxon>Bacillota</taxon>
        <taxon>Capillibacterium</taxon>
    </lineage>
</organism>
<evidence type="ECO:0000256" key="5">
    <source>
        <dbReference type="ARBA" id="ARBA00022989"/>
    </source>
</evidence>
<dbReference type="PROSITE" id="PS01116">
    <property type="entry name" value="XANTH_URACIL_PERMASE"/>
    <property type="match status" value="1"/>
</dbReference>
<sequence length="447" mass="47578">MEKIIDVKEKPTLRRWIPLSLQHVFAMFGATVLVPFLVTLNTPEHTVMLTSTALFTSGLGTLLYILITQGKVPAYLGSSFAFIAPLISISTAYGFPYAMGGAFFVGLIYVGFALIIKFFGLQWLDKILPPVVIGSIIVTIGLNLAPTAMDMAMKGSGDTYNLYYVLVATVTLAIAIIASVVFKGFVTVIPVLIGIIGGYLFALFTGWFFPEHALIDFSAVATAPWFGFPRLVKPEFGFVPIATFALVSLATIAEHLGDTLVTSKVVGKDFYKNPGLHRTLAGDGLATSLAALFGGPPNTTYGENVGVMAITRVYSVWVIGGAAVIAIILSLFTKFGALIQTIPVPVMGGISMMLFGIIASSGIRTLVESGIDYGDKRNLIISSVILVIGIGGGKLFFPLTDQLNFNLEGIALAALVGIILNLVLPKTLNHKEEKAAAEAKQEGNTNS</sequence>
<feature type="transmembrane region" description="Helical" evidence="7">
    <location>
        <begin position="74"/>
        <end position="95"/>
    </location>
</feature>
<proteinExistence type="inferred from homology"/>
<comment type="caution">
    <text evidence="8">The sequence shown here is derived from an EMBL/GenBank/DDBJ whole genome shotgun (WGS) entry which is preliminary data.</text>
</comment>
<dbReference type="PANTHER" id="PTHR42810">
    <property type="entry name" value="PURINE PERMEASE C1399.01C-RELATED"/>
    <property type="match status" value="1"/>
</dbReference>
<evidence type="ECO:0000256" key="7">
    <source>
        <dbReference type="SAM" id="Phobius"/>
    </source>
</evidence>
<feature type="transmembrane region" description="Helical" evidence="7">
    <location>
        <begin position="379"/>
        <end position="397"/>
    </location>
</feature>
<evidence type="ECO:0000313" key="9">
    <source>
        <dbReference type="Proteomes" id="UP000657177"/>
    </source>
</evidence>
<dbReference type="Pfam" id="PF00860">
    <property type="entry name" value="Xan_ur_permease"/>
    <property type="match status" value="1"/>
</dbReference>
<dbReference type="Proteomes" id="UP000657177">
    <property type="component" value="Unassembled WGS sequence"/>
</dbReference>
<evidence type="ECO:0000256" key="6">
    <source>
        <dbReference type="ARBA" id="ARBA00023136"/>
    </source>
</evidence>
<feature type="transmembrane region" description="Helical" evidence="7">
    <location>
        <begin position="313"/>
        <end position="332"/>
    </location>
</feature>
<dbReference type="EMBL" id="JAAKDE010000013">
    <property type="protein sequence ID" value="MBA2133335.1"/>
    <property type="molecule type" value="Genomic_DNA"/>
</dbReference>
<feature type="transmembrane region" description="Helical" evidence="7">
    <location>
        <begin position="46"/>
        <end position="67"/>
    </location>
</feature>
<evidence type="ECO:0000313" key="8">
    <source>
        <dbReference type="EMBL" id="MBA2133335.1"/>
    </source>
</evidence>
<protein>
    <submittedName>
        <fullName evidence="8">Uracil permease</fullName>
    </submittedName>
</protein>
<feature type="transmembrane region" description="Helical" evidence="7">
    <location>
        <begin position="21"/>
        <end position="40"/>
    </location>
</feature>
<gene>
    <name evidence="8" type="ORF">G5B42_07235</name>
</gene>
<feature type="transmembrane region" description="Helical" evidence="7">
    <location>
        <begin position="344"/>
        <end position="367"/>
    </location>
</feature>
<feature type="transmembrane region" description="Helical" evidence="7">
    <location>
        <begin position="127"/>
        <end position="149"/>
    </location>
</feature>
<feature type="transmembrane region" description="Helical" evidence="7">
    <location>
        <begin position="189"/>
        <end position="209"/>
    </location>
</feature>
<dbReference type="NCBIfam" id="TIGR00801">
    <property type="entry name" value="ncs2"/>
    <property type="match status" value="1"/>
</dbReference>
<keyword evidence="5 7" id="KW-1133">Transmembrane helix</keyword>
<dbReference type="InterPro" id="IPR006042">
    <property type="entry name" value="Xan_ur_permease"/>
</dbReference>
<dbReference type="InterPro" id="IPR006043">
    <property type="entry name" value="NCS2"/>
</dbReference>
<evidence type="ECO:0000256" key="2">
    <source>
        <dbReference type="ARBA" id="ARBA00008821"/>
    </source>
</evidence>
<feature type="transmembrane region" description="Helical" evidence="7">
    <location>
        <begin position="236"/>
        <end position="253"/>
    </location>
</feature>
<accession>A0A8J6I0F1</accession>
<dbReference type="GO" id="GO:0042907">
    <property type="term" value="F:xanthine transmembrane transporter activity"/>
    <property type="evidence" value="ECO:0007669"/>
    <property type="project" value="TreeGrafter"/>
</dbReference>
<feature type="transmembrane region" description="Helical" evidence="7">
    <location>
        <begin position="161"/>
        <end position="182"/>
    </location>
</feature>
<dbReference type="PANTHER" id="PTHR42810:SF2">
    <property type="entry name" value="PURINE PERMEASE C1399.01C-RELATED"/>
    <property type="match status" value="1"/>
</dbReference>
<reference evidence="8" key="1">
    <citation type="submission" date="2020-06" db="EMBL/GenBank/DDBJ databases">
        <title>Novel chitinolytic bacterium.</title>
        <authorList>
            <person name="Ungkulpasvich U."/>
            <person name="Kosugi A."/>
            <person name="Uke A."/>
        </authorList>
    </citation>
    <scope>NUCLEOTIDE SEQUENCE</scope>
    <source>
        <strain evidence="8">UUS1-1</strain>
    </source>
</reference>
<comment type="subcellular location">
    <subcellularLocation>
        <location evidence="1">Membrane</location>
        <topology evidence="1">Multi-pass membrane protein</topology>
    </subcellularLocation>
</comment>
<keyword evidence="6 7" id="KW-0472">Membrane</keyword>